<dbReference type="Gene3D" id="1.20.1270.220">
    <property type="match status" value="1"/>
</dbReference>
<feature type="compositionally biased region" description="Basic residues" evidence="3">
    <location>
        <begin position="552"/>
        <end position="576"/>
    </location>
</feature>
<feature type="region of interest" description="Disordered" evidence="3">
    <location>
        <begin position="552"/>
        <end position="578"/>
    </location>
</feature>
<evidence type="ECO:0000313" key="6">
    <source>
        <dbReference type="EMBL" id="KTW30605.1"/>
    </source>
</evidence>
<feature type="domain" description="Bromo" evidence="4">
    <location>
        <begin position="243"/>
        <end position="315"/>
    </location>
</feature>
<dbReference type="SMART" id="SM00297">
    <property type="entry name" value="BROMO"/>
    <property type="match status" value="2"/>
</dbReference>
<feature type="region of interest" description="Disordered" evidence="3">
    <location>
        <begin position="338"/>
        <end position="397"/>
    </location>
</feature>
<evidence type="ECO:0008006" key="8">
    <source>
        <dbReference type="Google" id="ProtNLM"/>
    </source>
</evidence>
<dbReference type="Proteomes" id="UP000054454">
    <property type="component" value="Unassembled WGS sequence"/>
</dbReference>
<dbReference type="PANTHER" id="PTHR22880:SF225">
    <property type="entry name" value="BROMODOMAIN-CONTAINING PROTEIN BET-1-RELATED"/>
    <property type="match status" value="1"/>
</dbReference>
<dbReference type="CDD" id="cd05500">
    <property type="entry name" value="Bromo_BDF1_2_I"/>
    <property type="match status" value="1"/>
</dbReference>
<reference evidence="7" key="1">
    <citation type="journal article" date="2016" name="Nat. Commun.">
        <title>Genome analysis of three Pneumocystis species reveals adaptation mechanisms to life exclusively in mammalian hosts.</title>
        <authorList>
            <person name="Ma L."/>
            <person name="Chen Z."/>
            <person name="Huang D.W."/>
            <person name="Kutty G."/>
            <person name="Ishihara M."/>
            <person name="Wang H."/>
            <person name="Abouelleil A."/>
            <person name="Bishop L."/>
            <person name="Davey E."/>
            <person name="Deng R."/>
            <person name="Deng X."/>
            <person name="Fan L."/>
            <person name="Fantoni G."/>
            <person name="Fitzgerald M."/>
            <person name="Gogineni E."/>
            <person name="Goldberg J.M."/>
            <person name="Handley G."/>
            <person name="Hu X."/>
            <person name="Huber C."/>
            <person name="Jiao X."/>
            <person name="Jones K."/>
            <person name="Levin J.Z."/>
            <person name="Liu Y."/>
            <person name="Macdonald P."/>
            <person name="Melnikov A."/>
            <person name="Raley C."/>
            <person name="Sassi M."/>
            <person name="Sherman B.T."/>
            <person name="Song X."/>
            <person name="Sykes S."/>
            <person name="Tran B."/>
            <person name="Walsh L."/>
            <person name="Xia Y."/>
            <person name="Yang J."/>
            <person name="Young S."/>
            <person name="Zeng Q."/>
            <person name="Zheng X."/>
            <person name="Stephens R."/>
            <person name="Nusbaum C."/>
            <person name="Birren B.W."/>
            <person name="Azadi P."/>
            <person name="Lempicki R.A."/>
            <person name="Cuomo C.A."/>
            <person name="Kovacs J.A."/>
        </authorList>
    </citation>
    <scope>NUCLEOTIDE SEQUENCE [LARGE SCALE GENOMIC DNA]</scope>
    <source>
        <strain evidence="7">B80</strain>
    </source>
</reference>
<evidence type="ECO:0000256" key="3">
    <source>
        <dbReference type="SAM" id="MobiDB-lite"/>
    </source>
</evidence>
<evidence type="ECO:0000259" key="5">
    <source>
        <dbReference type="PROSITE" id="PS51525"/>
    </source>
</evidence>
<feature type="region of interest" description="Disordered" evidence="3">
    <location>
        <begin position="88"/>
        <end position="112"/>
    </location>
</feature>
<dbReference type="Gene3D" id="1.20.920.10">
    <property type="entry name" value="Bromodomain-like"/>
    <property type="match status" value="2"/>
</dbReference>
<dbReference type="PROSITE" id="PS50014">
    <property type="entry name" value="BROMODOMAIN_2"/>
    <property type="match status" value="2"/>
</dbReference>
<feature type="compositionally biased region" description="Polar residues" evidence="3">
    <location>
        <begin position="96"/>
        <end position="112"/>
    </location>
</feature>
<dbReference type="PROSITE" id="PS51525">
    <property type="entry name" value="NET"/>
    <property type="match status" value="1"/>
</dbReference>
<accession>A0A0W4ZQF3</accession>
<dbReference type="InterPro" id="IPR036427">
    <property type="entry name" value="Bromodomain-like_sf"/>
</dbReference>
<organism evidence="6 7">
    <name type="scientific">Pneumocystis carinii (strain B80)</name>
    <name type="common">Rat pneumocystis pneumonia agent</name>
    <name type="synonym">Pneumocystis carinii f. sp. carinii</name>
    <dbReference type="NCBI Taxonomy" id="1408658"/>
    <lineage>
        <taxon>Eukaryota</taxon>
        <taxon>Fungi</taxon>
        <taxon>Dikarya</taxon>
        <taxon>Ascomycota</taxon>
        <taxon>Taphrinomycotina</taxon>
        <taxon>Pneumocystomycetes</taxon>
        <taxon>Pneumocystaceae</taxon>
        <taxon>Pneumocystis</taxon>
    </lineage>
</organism>
<dbReference type="InterPro" id="IPR001487">
    <property type="entry name" value="Bromodomain"/>
</dbReference>
<evidence type="ECO:0000256" key="1">
    <source>
        <dbReference type="ARBA" id="ARBA00023117"/>
    </source>
</evidence>
<sequence>MPEGLIYAQAVTVDLKVLDTTDRDLPDTEWPVQELSISTTDNEKNTKHTSGELLEMSFEKPDNRSEWQVLESEKSICSEEKTIKNQEVKEGALTPPYSNNISPQVKSESSPTRVSNEELVESVETQAEAVKVVNAVEGVEAVEAVEGVEGVEGVEIQVEPMETVEVVEAVETEAKAVETQVEAVKSGSIEVLEPLEPYETHFGASETPSKRIHPEDTLCEKVESVEMTNEQYKFALSILRQLRRNRDARPFNQPVDPIKLNIPSYPTIITHPMDFGTIDKKLSSKQYETVDEFKKDVELVFTNCFTFNGEESPISIMARNLKNIFGKQILQMPSVDYVPTPKPSKVRKKSLSSDTGLGGNPAIHRNSSAITDRPRREIHPPPPRDLPYNETKPHRRKNAAQLQFCRNVIRELQKKTHESYAFPFYRPVGISTKDPVALNIPDYYKIVKHPMDMSTIQGKLNNVYNTADEFESDIRQMFRNCYKFNPVGTPVYNMGKRLEAVFDKKWQEKPSEHHSYSSDESDSESDDVDDNEGIALLEKQLAMMSDQLNAMRNKRTSLKTKNKSGKSKKGNSKKSGYRNEERLRILSFDQRSELAQKINLLTGSKLDTVLRIMKESMPELEDQTDEIELDIDSMTPRTQSRLWNFVILNQLPNTPIGPAKAKPIAPKKNRTVLSEAEQLRQIKHLERQLSRFEDKGNGKYISSNSGTEDSSSETESSSAED</sequence>
<feature type="domain" description="NET" evidence="5">
    <location>
        <begin position="576"/>
        <end position="657"/>
    </location>
</feature>
<dbReference type="RefSeq" id="XP_018227201.1">
    <property type="nucleotide sequence ID" value="XM_018368937.1"/>
</dbReference>
<dbReference type="VEuPathDB" id="FungiDB:T552_00322"/>
<feature type="region of interest" description="Disordered" evidence="3">
    <location>
        <begin position="685"/>
        <end position="721"/>
    </location>
</feature>
<feature type="compositionally biased region" description="Low complexity" evidence="3">
    <location>
        <begin position="702"/>
        <end position="721"/>
    </location>
</feature>
<dbReference type="GO" id="GO:0006355">
    <property type="term" value="P:regulation of DNA-templated transcription"/>
    <property type="evidence" value="ECO:0007669"/>
    <property type="project" value="TreeGrafter"/>
</dbReference>
<comment type="caution">
    <text evidence="6">The sequence shown here is derived from an EMBL/GenBank/DDBJ whole genome shotgun (WGS) entry which is preliminary data.</text>
</comment>
<dbReference type="PRINTS" id="PR00503">
    <property type="entry name" value="BROMODOMAIN"/>
</dbReference>
<proteinExistence type="predicted"/>
<gene>
    <name evidence="6" type="ORF">T552_00322</name>
</gene>
<keyword evidence="1 2" id="KW-0103">Bromodomain</keyword>
<dbReference type="GO" id="GO:0000785">
    <property type="term" value="C:chromatin"/>
    <property type="evidence" value="ECO:0007669"/>
    <property type="project" value="UniProtKB-ARBA"/>
</dbReference>
<evidence type="ECO:0000313" key="7">
    <source>
        <dbReference type="Proteomes" id="UP000054454"/>
    </source>
</evidence>
<evidence type="ECO:0000256" key="2">
    <source>
        <dbReference type="PROSITE-ProRule" id="PRU00035"/>
    </source>
</evidence>
<dbReference type="SUPFAM" id="SSF47370">
    <property type="entry name" value="Bromodomain"/>
    <property type="match status" value="2"/>
</dbReference>
<dbReference type="AlphaFoldDB" id="A0A0W4ZQF3"/>
<dbReference type="InterPro" id="IPR050935">
    <property type="entry name" value="Bromo_chromatin_reader"/>
</dbReference>
<dbReference type="InterPro" id="IPR038336">
    <property type="entry name" value="NET_sf"/>
</dbReference>
<dbReference type="GO" id="GO:0005634">
    <property type="term" value="C:nucleus"/>
    <property type="evidence" value="ECO:0007669"/>
    <property type="project" value="TreeGrafter"/>
</dbReference>
<dbReference type="InterPro" id="IPR027353">
    <property type="entry name" value="NET_dom"/>
</dbReference>
<feature type="domain" description="Bromo" evidence="4">
    <location>
        <begin position="416"/>
        <end position="492"/>
    </location>
</feature>
<dbReference type="OrthoDB" id="784962at2759"/>
<protein>
    <recommendedName>
        <fullName evidence="8">Bromo domain-containing protein</fullName>
    </recommendedName>
</protein>
<dbReference type="GeneID" id="28935139"/>
<evidence type="ECO:0000259" key="4">
    <source>
        <dbReference type="PROSITE" id="PS50014"/>
    </source>
</evidence>
<dbReference type="GO" id="GO:0006338">
    <property type="term" value="P:chromatin remodeling"/>
    <property type="evidence" value="ECO:0007669"/>
    <property type="project" value="TreeGrafter"/>
</dbReference>
<keyword evidence="7" id="KW-1185">Reference proteome</keyword>
<dbReference type="Pfam" id="PF00439">
    <property type="entry name" value="Bromodomain"/>
    <property type="match status" value="2"/>
</dbReference>
<dbReference type="Pfam" id="PF17035">
    <property type="entry name" value="BET"/>
    <property type="match status" value="1"/>
</dbReference>
<name>A0A0W4ZQF3_PNEC8</name>
<feature type="compositionally biased region" description="Basic and acidic residues" evidence="3">
    <location>
        <begin position="685"/>
        <end position="697"/>
    </location>
</feature>
<feature type="compositionally biased region" description="Acidic residues" evidence="3">
    <location>
        <begin position="519"/>
        <end position="529"/>
    </location>
</feature>
<dbReference type="PANTHER" id="PTHR22880">
    <property type="entry name" value="FALZ-RELATED BROMODOMAIN-CONTAINING PROTEINS"/>
    <property type="match status" value="1"/>
</dbReference>
<feature type="region of interest" description="Disordered" evidence="3">
    <location>
        <begin position="509"/>
        <end position="529"/>
    </location>
</feature>
<dbReference type="EMBL" id="LFVZ01000002">
    <property type="protein sequence ID" value="KTW30605.1"/>
    <property type="molecule type" value="Genomic_DNA"/>
</dbReference>